<gene>
    <name evidence="1" type="ORF">EHQ58_06955</name>
</gene>
<dbReference type="Proteomes" id="UP000297693">
    <property type="component" value="Unassembled WGS sequence"/>
</dbReference>
<dbReference type="OrthoDB" id="324084at2"/>
<sequence>MKTKILSILLIAMITITNCKKEKDDKTGQLGLLFLLTNSSTAATQTSDVTTPVGQSTSVSSAISGISSSVTTTTNTSSFTMKDKNAMDREEMFAINSVLRYGKDSQKAKDAVVTMLKKKVEFAKSQAAKANAEKRLTAWSSSTTDSDGFTSYTFSGTVKGATYSKGETDITALTSGSTSCKVTTYTTASKVDQGTAAFTNGSYKTKFSGTSTGTTGLTSQTKTSADVTFTNFGTLYSDIYKAIALLKKYSGTSIFTSTKPECSVYQAYYADFDATYNQATIAGTLSYTTDSNTLLKYSSSTSYSISGTFTSTSNSTAGLTITQGGKTASNVTLKDLKFTGLSDYSSASGTLSGKYTITITGTVSGSAINETLAVIF</sequence>
<organism evidence="1 2">
    <name type="scientific">Leptospira ognonensis</name>
    <dbReference type="NCBI Taxonomy" id="2484945"/>
    <lineage>
        <taxon>Bacteria</taxon>
        <taxon>Pseudomonadati</taxon>
        <taxon>Spirochaetota</taxon>
        <taxon>Spirochaetia</taxon>
        <taxon>Leptospirales</taxon>
        <taxon>Leptospiraceae</taxon>
        <taxon>Leptospira</taxon>
    </lineage>
</organism>
<proteinExistence type="predicted"/>
<evidence type="ECO:0000313" key="2">
    <source>
        <dbReference type="Proteomes" id="UP000297693"/>
    </source>
</evidence>
<evidence type="ECO:0000313" key="1">
    <source>
        <dbReference type="EMBL" id="TGL60233.1"/>
    </source>
</evidence>
<keyword evidence="2" id="KW-1185">Reference proteome</keyword>
<dbReference type="RefSeq" id="WP_135623159.1">
    <property type="nucleotide sequence ID" value="NZ_RQGD01000022.1"/>
</dbReference>
<accession>A0A4R9K2J2</accession>
<protein>
    <submittedName>
        <fullName evidence="1">Uncharacterized protein</fullName>
    </submittedName>
</protein>
<comment type="caution">
    <text evidence="1">The sequence shown here is derived from an EMBL/GenBank/DDBJ whole genome shotgun (WGS) entry which is preliminary data.</text>
</comment>
<name>A0A4R9K2J2_9LEPT</name>
<dbReference type="AlphaFoldDB" id="A0A4R9K2J2"/>
<reference evidence="1" key="1">
    <citation type="journal article" date="2019" name="PLoS Negl. Trop. Dis.">
        <title>Revisiting the worldwide diversity of Leptospira species in the environment.</title>
        <authorList>
            <person name="Vincent A.T."/>
            <person name="Schiettekatte O."/>
            <person name="Bourhy P."/>
            <person name="Veyrier F.J."/>
            <person name="Picardeau M."/>
        </authorList>
    </citation>
    <scope>NUCLEOTIDE SEQUENCE [LARGE SCALE GENOMIC DNA]</scope>
    <source>
        <strain evidence="1">201702476</strain>
    </source>
</reference>
<dbReference type="EMBL" id="RQGD01000022">
    <property type="protein sequence ID" value="TGL60233.1"/>
    <property type="molecule type" value="Genomic_DNA"/>
</dbReference>